<evidence type="ECO:0000313" key="2">
    <source>
        <dbReference type="Proteomes" id="UP000262939"/>
    </source>
</evidence>
<name>A0A372L7A6_9BACI</name>
<organism evidence="1 2">
    <name type="scientific">Peribacillus glennii</name>
    <dbReference type="NCBI Taxonomy" id="2303991"/>
    <lineage>
        <taxon>Bacteria</taxon>
        <taxon>Bacillati</taxon>
        <taxon>Bacillota</taxon>
        <taxon>Bacilli</taxon>
        <taxon>Bacillales</taxon>
        <taxon>Bacillaceae</taxon>
        <taxon>Peribacillus</taxon>
    </lineage>
</organism>
<proteinExistence type="predicted"/>
<keyword evidence="2" id="KW-1185">Reference proteome</keyword>
<evidence type="ECO:0000313" key="1">
    <source>
        <dbReference type="EMBL" id="RFU61104.1"/>
    </source>
</evidence>
<gene>
    <name evidence="1" type="ORF">D0466_19155</name>
</gene>
<accession>A0A372L7A6</accession>
<reference evidence="1 2" key="1">
    <citation type="submission" date="2018-08" db="EMBL/GenBank/DDBJ databases">
        <title>Bacillus chawlae sp. nov., Bacillus glennii sp. nov., and Bacillus saganii sp. nov. Isolated from the Vehicle Assembly Building at Kennedy Space Center where the Viking Spacecraft were Assembled.</title>
        <authorList>
            <person name="Seuylemezian A."/>
            <person name="Vaishampayan P."/>
        </authorList>
    </citation>
    <scope>NUCLEOTIDE SEQUENCE [LARGE SCALE GENOMIC DNA]</scope>
    <source>
        <strain evidence="1 2">V44-8</strain>
    </source>
</reference>
<sequence length="61" mass="7096">MDFSKKQKAAILKAKEVLHDPKQKPIRTKRVRASELNTASEFISNNHYIQSILAKKFNIDR</sequence>
<protein>
    <submittedName>
        <fullName evidence="1">Uncharacterized protein</fullName>
    </submittedName>
</protein>
<comment type="caution">
    <text evidence="1">The sequence shown here is derived from an EMBL/GenBank/DDBJ whole genome shotgun (WGS) entry which is preliminary data.</text>
</comment>
<dbReference type="RefSeq" id="WP_117324138.1">
    <property type="nucleotide sequence ID" value="NZ_QVTD01000017.1"/>
</dbReference>
<dbReference type="AlphaFoldDB" id="A0A372L7A6"/>
<dbReference type="Proteomes" id="UP000262939">
    <property type="component" value="Unassembled WGS sequence"/>
</dbReference>
<dbReference type="EMBL" id="QVTD01000017">
    <property type="protein sequence ID" value="RFU61104.1"/>
    <property type="molecule type" value="Genomic_DNA"/>
</dbReference>